<keyword evidence="4" id="KW-0813">Transport</keyword>
<dbReference type="OrthoDB" id="75724at2759"/>
<dbReference type="GO" id="GO:0051301">
    <property type="term" value="P:cell division"/>
    <property type="evidence" value="ECO:0007669"/>
    <property type="project" value="UniProtKB-KW"/>
</dbReference>
<dbReference type="SMART" id="SM00516">
    <property type="entry name" value="SEC14"/>
    <property type="match status" value="1"/>
</dbReference>
<feature type="compositionally biased region" description="Low complexity" evidence="10">
    <location>
        <begin position="148"/>
        <end position="169"/>
    </location>
</feature>
<dbReference type="SUPFAM" id="SSF101576">
    <property type="entry name" value="Supernatant protein factor (SPF), C-terminal domain"/>
    <property type="match status" value="1"/>
</dbReference>
<sequence>MAEETKKPASETTPETTQEVVVSDVPVPEKETATPQPEPVPVPETPEKSAAPVPEESTEAETDKEKDAVAESASFKEESNKVEELPNPEQKALAEFKLLVQEALNKHEFTAPPPPPPAKEEEKKPDAETAEPAAAAAPEEEEKKEEPAVAAAETTAAADVPAETPAIAEPVKEEEKKETPPPAPTAVVEEKKETPPPTPPAVEEKKEEEKAIPPPAAPATAEPSEKVTEKVAAVVEDDGAKTVEEIKETIVEVTAAAAPPAPAEEPAVSAAAEEEKLTEEPKEEIPPEEVSIWGIPLLADERSDVILLKFLRARDFKVKEAFAMLKSVVAWRKEFKIDELLEEDLSGLGLEKVVYNHGVDKEGHPVCYNAFGAFQDNELYQNTFADKEKMNKFLRWRIQFMEKSIRNLDFSPDGICTFVQVIDLKNSPGLYFFKKELRQATNRALQLLQDNYPEFVAKQVFINVPWWYPAYYRMINALFTTRTKSKFVFAGPSRSAETLFKYIVPEQVPAQYGGLSREGEQEFTIAEAATEDTIKPTSKHTIEFPVTEKTSLVWEARVIGWDVSYGAEFVPSAEGGYTIIVEKSRKVAAADETVITNTYTTVEAGKIVLTFDNQTSKRKKLVYRSKTKPSD</sequence>
<reference evidence="13" key="1">
    <citation type="submission" date="2016-11" db="EMBL/GenBank/DDBJ databases">
        <title>The genome of Nicotiana attenuata.</title>
        <authorList>
            <person name="Xu S."/>
            <person name="Brockmoeller T."/>
            <person name="Gaquerel E."/>
            <person name="Navarro A."/>
            <person name="Kuhl H."/>
            <person name="Gase K."/>
            <person name="Ling Z."/>
            <person name="Zhou W."/>
            <person name="Kreitzer C."/>
            <person name="Stanke M."/>
            <person name="Tang H."/>
            <person name="Lyons E."/>
            <person name="Pandey P."/>
            <person name="Pandey S.P."/>
            <person name="Timmermann B."/>
            <person name="Baldwin I.T."/>
        </authorList>
    </citation>
    <scope>NUCLEOTIDE SEQUENCE [LARGE SCALE GENOMIC DNA]</scope>
    <source>
        <strain evidence="13">UT</strain>
    </source>
</reference>
<dbReference type="GO" id="GO:0008289">
    <property type="term" value="F:lipid binding"/>
    <property type="evidence" value="ECO:0007669"/>
    <property type="project" value="UniProtKB-KW"/>
</dbReference>
<organism evidence="13 14">
    <name type="scientific">Nicotiana attenuata</name>
    <name type="common">Coyote tobacco</name>
    <dbReference type="NCBI Taxonomy" id="49451"/>
    <lineage>
        <taxon>Eukaryota</taxon>
        <taxon>Viridiplantae</taxon>
        <taxon>Streptophyta</taxon>
        <taxon>Embryophyta</taxon>
        <taxon>Tracheophyta</taxon>
        <taxon>Spermatophyta</taxon>
        <taxon>Magnoliopsida</taxon>
        <taxon>eudicotyledons</taxon>
        <taxon>Gunneridae</taxon>
        <taxon>Pentapetalae</taxon>
        <taxon>asterids</taxon>
        <taxon>lamiids</taxon>
        <taxon>Solanales</taxon>
        <taxon>Solanaceae</taxon>
        <taxon>Nicotianoideae</taxon>
        <taxon>Nicotianeae</taxon>
        <taxon>Nicotiana</taxon>
    </lineage>
</organism>
<evidence type="ECO:0000256" key="1">
    <source>
        <dbReference type="ARBA" id="ARBA00004370"/>
    </source>
</evidence>
<dbReference type="GO" id="GO:0016020">
    <property type="term" value="C:membrane"/>
    <property type="evidence" value="ECO:0007669"/>
    <property type="project" value="UniProtKB-SubCell"/>
</dbReference>
<dbReference type="InterPro" id="IPR036273">
    <property type="entry name" value="CRAL/TRIO_N_dom_sf"/>
</dbReference>
<accession>A0A1J6IZV6</accession>
<keyword evidence="8" id="KW-0472">Membrane</keyword>
<comment type="subcellular location">
    <subcellularLocation>
        <location evidence="2">Cytoplasm</location>
    </subcellularLocation>
    <subcellularLocation>
        <location evidence="1">Membrane</location>
    </subcellularLocation>
</comment>
<dbReference type="SMART" id="SM01100">
    <property type="entry name" value="CRAL_TRIO_N"/>
    <property type="match status" value="1"/>
</dbReference>
<dbReference type="Gramene" id="OIT04283">
    <property type="protein sequence ID" value="OIT04283"/>
    <property type="gene ID" value="A4A49_08249"/>
</dbReference>
<dbReference type="InterPro" id="IPR036865">
    <property type="entry name" value="CRAL-TRIO_dom_sf"/>
</dbReference>
<feature type="compositionally biased region" description="Basic and acidic residues" evidence="10">
    <location>
        <begin position="61"/>
        <end position="84"/>
    </location>
</feature>
<dbReference type="InterPro" id="IPR001251">
    <property type="entry name" value="CRAL-TRIO_dom"/>
</dbReference>
<dbReference type="GeneID" id="109223220"/>
<dbReference type="PANTHER" id="PTHR45932:SF9">
    <property type="entry name" value="PATELLIN-3-LIKE"/>
    <property type="match status" value="1"/>
</dbReference>
<evidence type="ECO:0000256" key="9">
    <source>
        <dbReference type="ARBA" id="ARBA00023306"/>
    </source>
</evidence>
<feature type="compositionally biased region" description="Basic and acidic residues" evidence="10">
    <location>
        <begin position="202"/>
        <end position="211"/>
    </location>
</feature>
<name>A0A1J6IZV6_NICAT</name>
<dbReference type="Gene3D" id="2.60.120.680">
    <property type="entry name" value="GOLD domain"/>
    <property type="match status" value="1"/>
</dbReference>
<dbReference type="GO" id="GO:0005737">
    <property type="term" value="C:cytoplasm"/>
    <property type="evidence" value="ECO:0007669"/>
    <property type="project" value="UniProtKB-SubCell"/>
</dbReference>
<evidence type="ECO:0000313" key="14">
    <source>
        <dbReference type="Proteomes" id="UP000187609"/>
    </source>
</evidence>
<evidence type="ECO:0000256" key="4">
    <source>
        <dbReference type="ARBA" id="ARBA00022448"/>
    </source>
</evidence>
<evidence type="ECO:0000256" key="2">
    <source>
        <dbReference type="ARBA" id="ARBA00004496"/>
    </source>
</evidence>
<protein>
    <submittedName>
        <fullName evidence="13">Patellin-3</fullName>
    </submittedName>
</protein>
<feature type="domain" description="CRAL-TRIO" evidence="11">
    <location>
        <begin position="342"/>
        <end position="520"/>
    </location>
</feature>
<evidence type="ECO:0000256" key="6">
    <source>
        <dbReference type="ARBA" id="ARBA00022618"/>
    </source>
</evidence>
<feature type="domain" description="GOLD" evidence="12">
    <location>
        <begin position="527"/>
        <end position="627"/>
    </location>
</feature>
<dbReference type="STRING" id="49451.A0A1J6IZV6"/>
<dbReference type="InterPro" id="IPR044834">
    <property type="entry name" value="PATL"/>
</dbReference>
<feature type="compositionally biased region" description="Basic and acidic residues" evidence="10">
    <location>
        <begin position="118"/>
        <end position="127"/>
    </location>
</feature>
<dbReference type="InterPro" id="IPR009038">
    <property type="entry name" value="GOLD_dom"/>
</dbReference>
<evidence type="ECO:0000256" key="8">
    <source>
        <dbReference type="ARBA" id="ARBA00023136"/>
    </source>
</evidence>
<keyword evidence="14" id="KW-1185">Reference proteome</keyword>
<dbReference type="SUPFAM" id="SSF46938">
    <property type="entry name" value="CRAL/TRIO N-terminal domain"/>
    <property type="match status" value="1"/>
</dbReference>
<keyword evidence="6" id="KW-0132">Cell division</keyword>
<keyword evidence="7" id="KW-0446">Lipid-binding</keyword>
<dbReference type="Gene3D" id="1.10.8.20">
    <property type="entry name" value="N-terminal domain of phosphatidylinositol transfer protein sec14p"/>
    <property type="match status" value="1"/>
</dbReference>
<dbReference type="Pfam" id="PF00650">
    <property type="entry name" value="CRAL_TRIO"/>
    <property type="match status" value="1"/>
</dbReference>
<dbReference type="InterPro" id="IPR056794">
    <property type="entry name" value="PATL1-6_C_GOLD"/>
</dbReference>
<feature type="region of interest" description="Disordered" evidence="10">
    <location>
        <begin position="1"/>
        <end position="89"/>
    </location>
</feature>
<dbReference type="SMR" id="A0A1J6IZV6"/>
<gene>
    <name evidence="13" type="primary">PATL3_0</name>
    <name evidence="13" type="ORF">A4A49_08249</name>
</gene>
<dbReference type="PROSITE" id="PS50191">
    <property type="entry name" value="CRAL_TRIO"/>
    <property type="match status" value="1"/>
</dbReference>
<dbReference type="CDD" id="cd00170">
    <property type="entry name" value="SEC14"/>
    <property type="match status" value="1"/>
</dbReference>
<comment type="caution">
    <text evidence="13">The sequence shown here is derived from an EMBL/GenBank/DDBJ whole genome shotgun (WGS) entry which is preliminary data.</text>
</comment>
<dbReference type="PANTHER" id="PTHR45932">
    <property type="entry name" value="PATELLIN-1"/>
    <property type="match status" value="1"/>
</dbReference>
<evidence type="ECO:0000259" key="12">
    <source>
        <dbReference type="PROSITE" id="PS50866"/>
    </source>
</evidence>
<dbReference type="InterPro" id="IPR036598">
    <property type="entry name" value="GOLD_dom_sf"/>
</dbReference>
<keyword evidence="9" id="KW-0131">Cell cycle</keyword>
<dbReference type="Pfam" id="PF03765">
    <property type="entry name" value="CRAL_TRIO_N"/>
    <property type="match status" value="1"/>
</dbReference>
<dbReference type="PROSITE" id="PS50866">
    <property type="entry name" value="GOLD"/>
    <property type="match status" value="1"/>
</dbReference>
<dbReference type="InterPro" id="IPR011074">
    <property type="entry name" value="CRAL/TRIO_N_dom"/>
</dbReference>
<dbReference type="AlphaFoldDB" id="A0A1J6IZV6"/>
<evidence type="ECO:0000313" key="13">
    <source>
        <dbReference type="EMBL" id="OIT04283.1"/>
    </source>
</evidence>
<feature type="compositionally biased region" description="Low complexity" evidence="10">
    <location>
        <begin position="11"/>
        <end position="22"/>
    </location>
</feature>
<proteinExistence type="inferred from homology"/>
<evidence type="ECO:0000256" key="7">
    <source>
        <dbReference type="ARBA" id="ARBA00023121"/>
    </source>
</evidence>
<evidence type="ECO:0000256" key="3">
    <source>
        <dbReference type="ARBA" id="ARBA00007155"/>
    </source>
</evidence>
<comment type="similarity">
    <text evidence="3">Belongs to the patellin family.</text>
</comment>
<evidence type="ECO:0000256" key="10">
    <source>
        <dbReference type="SAM" id="MobiDB-lite"/>
    </source>
</evidence>
<keyword evidence="5" id="KW-0963">Cytoplasm</keyword>
<feature type="compositionally biased region" description="Basic and acidic residues" evidence="10">
    <location>
        <begin position="170"/>
        <end position="179"/>
    </location>
</feature>
<dbReference type="Gene3D" id="3.40.525.10">
    <property type="entry name" value="CRAL-TRIO lipid binding domain"/>
    <property type="match status" value="1"/>
</dbReference>
<dbReference type="SUPFAM" id="SSF52087">
    <property type="entry name" value="CRAL/TRIO domain"/>
    <property type="match status" value="1"/>
</dbReference>
<dbReference type="OMA" id="WRKENNM"/>
<dbReference type="Pfam" id="PF25099">
    <property type="entry name" value="GOLD_PATL1_C"/>
    <property type="match status" value="1"/>
</dbReference>
<evidence type="ECO:0000259" key="11">
    <source>
        <dbReference type="PROSITE" id="PS50191"/>
    </source>
</evidence>
<feature type="region of interest" description="Disordered" evidence="10">
    <location>
        <begin position="104"/>
        <end position="228"/>
    </location>
</feature>
<dbReference type="KEGG" id="nau:109223220"/>
<dbReference type="EMBL" id="MJEQ01037185">
    <property type="protein sequence ID" value="OIT04283.1"/>
    <property type="molecule type" value="Genomic_DNA"/>
</dbReference>
<dbReference type="Proteomes" id="UP000187609">
    <property type="component" value="Unassembled WGS sequence"/>
</dbReference>
<evidence type="ECO:0000256" key="5">
    <source>
        <dbReference type="ARBA" id="ARBA00022490"/>
    </source>
</evidence>